<name>A0A1D7QH68_9SPHI</name>
<protein>
    <recommendedName>
        <fullName evidence="3">Response regulatory domain-containing protein</fullName>
    </recommendedName>
</protein>
<dbReference type="InterPro" id="IPR011006">
    <property type="entry name" value="CheY-like_superfamily"/>
</dbReference>
<accession>A0A1D7QH68</accession>
<gene>
    <name evidence="1" type="ORF">BFS30_13010</name>
</gene>
<organism evidence="1 2">
    <name type="scientific">Pedobacter steynii</name>
    <dbReference type="NCBI Taxonomy" id="430522"/>
    <lineage>
        <taxon>Bacteria</taxon>
        <taxon>Pseudomonadati</taxon>
        <taxon>Bacteroidota</taxon>
        <taxon>Sphingobacteriia</taxon>
        <taxon>Sphingobacteriales</taxon>
        <taxon>Sphingobacteriaceae</taxon>
        <taxon>Pedobacter</taxon>
    </lineage>
</organism>
<sequence>MEGTKYFTCGIIEDEALAYSLLEKYILRMGLIEIKWSKPSVNDVLADAHEKVDIVFLDLINSPLPIYTKIDNQINQYGGIVITTAHNERYVDSLGIDYLQLLNKPFSYQIFEQAINEVMTQLQSVSKIA</sequence>
<dbReference type="EMBL" id="CP017141">
    <property type="protein sequence ID" value="AOM78018.1"/>
    <property type="molecule type" value="Genomic_DNA"/>
</dbReference>
<dbReference type="RefSeq" id="WP_069379692.1">
    <property type="nucleotide sequence ID" value="NZ_CP017141.1"/>
</dbReference>
<evidence type="ECO:0008006" key="3">
    <source>
        <dbReference type="Google" id="ProtNLM"/>
    </source>
</evidence>
<dbReference type="AlphaFoldDB" id="A0A1D7QH68"/>
<proteinExistence type="predicted"/>
<dbReference type="Proteomes" id="UP000094313">
    <property type="component" value="Chromosome"/>
</dbReference>
<evidence type="ECO:0000313" key="2">
    <source>
        <dbReference type="Proteomes" id="UP000094313"/>
    </source>
</evidence>
<reference evidence="1 2" key="1">
    <citation type="submission" date="2016-08" db="EMBL/GenBank/DDBJ databases">
        <authorList>
            <person name="Seilhamer J.J."/>
        </authorList>
    </citation>
    <scope>NUCLEOTIDE SEQUENCE [LARGE SCALE GENOMIC DNA]</scope>
    <source>
        <strain evidence="1 2">DX4</strain>
    </source>
</reference>
<dbReference type="Gene3D" id="3.40.50.2300">
    <property type="match status" value="1"/>
</dbReference>
<evidence type="ECO:0000313" key="1">
    <source>
        <dbReference type="EMBL" id="AOM78018.1"/>
    </source>
</evidence>
<keyword evidence="2" id="KW-1185">Reference proteome</keyword>
<dbReference type="OrthoDB" id="9787344at2"/>
<dbReference type="SUPFAM" id="SSF52172">
    <property type="entry name" value="CheY-like"/>
    <property type="match status" value="1"/>
</dbReference>
<dbReference type="KEGG" id="psty:BFS30_13010"/>